<evidence type="ECO:0000313" key="3">
    <source>
        <dbReference type="EMBL" id="CAE8712911.1"/>
    </source>
</evidence>
<evidence type="ECO:0000313" key="4">
    <source>
        <dbReference type="Proteomes" id="UP000626109"/>
    </source>
</evidence>
<dbReference type="AlphaFoldDB" id="A0A813KPW1"/>
<proteinExistence type="predicted"/>
<accession>A0A813KPW1</accession>
<keyword evidence="1" id="KW-0472">Membrane</keyword>
<reference evidence="3" key="1">
    <citation type="submission" date="2021-02" db="EMBL/GenBank/DDBJ databases">
        <authorList>
            <person name="Dougan E. K."/>
            <person name="Rhodes N."/>
            <person name="Thang M."/>
            <person name="Chan C."/>
        </authorList>
    </citation>
    <scope>NUCLEOTIDE SEQUENCE</scope>
</reference>
<evidence type="ECO:0000313" key="2">
    <source>
        <dbReference type="EMBL" id="CAE8616328.1"/>
    </source>
</evidence>
<feature type="transmembrane region" description="Helical" evidence="1">
    <location>
        <begin position="6"/>
        <end position="28"/>
    </location>
</feature>
<keyword evidence="5" id="KW-1185">Reference proteome</keyword>
<evidence type="ECO:0000256" key="1">
    <source>
        <dbReference type="SAM" id="Phobius"/>
    </source>
</evidence>
<protein>
    <submittedName>
        <fullName evidence="3">Uncharacterized protein</fullName>
    </submittedName>
</protein>
<comment type="caution">
    <text evidence="3">The sequence shown here is derived from an EMBL/GenBank/DDBJ whole genome shotgun (WGS) entry which is preliminary data.</text>
</comment>
<keyword evidence="1" id="KW-0812">Transmembrane</keyword>
<dbReference type="Proteomes" id="UP000626109">
    <property type="component" value="Unassembled WGS sequence"/>
</dbReference>
<sequence>MDQFRLLPLAGAAAVGAVVGAGLATWVWQRRQQGGRSAHNGQIRTEKGLTYLGSSSSYAVAKSGVRGLLAYNREAGVSVEEYDRWLYKEHYHDLLANPSLRGITLHQVLDEKPRLSSGKEVEIDPAIKFWRLAELHFDSLEDYWQYVAWFQERLIPQGRTPAGKSAFRFYVLGETQEIWRS</sequence>
<keyword evidence="1" id="KW-1133">Transmembrane helix</keyword>
<name>A0A813KPW1_POLGL</name>
<dbReference type="Proteomes" id="UP000654075">
    <property type="component" value="Unassembled WGS sequence"/>
</dbReference>
<dbReference type="InterPro" id="IPR011008">
    <property type="entry name" value="Dimeric_a/b-barrel"/>
</dbReference>
<organism evidence="3 4">
    <name type="scientific">Polarella glacialis</name>
    <name type="common">Dinoflagellate</name>
    <dbReference type="NCBI Taxonomy" id="89957"/>
    <lineage>
        <taxon>Eukaryota</taxon>
        <taxon>Sar</taxon>
        <taxon>Alveolata</taxon>
        <taxon>Dinophyceae</taxon>
        <taxon>Suessiales</taxon>
        <taxon>Suessiaceae</taxon>
        <taxon>Polarella</taxon>
    </lineage>
</organism>
<dbReference type="EMBL" id="CAJNNW010032414">
    <property type="protein sequence ID" value="CAE8712911.1"/>
    <property type="molecule type" value="Genomic_DNA"/>
</dbReference>
<dbReference type="SUPFAM" id="SSF54909">
    <property type="entry name" value="Dimeric alpha+beta barrel"/>
    <property type="match status" value="1"/>
</dbReference>
<gene>
    <name evidence="2" type="ORF">PGLA1383_LOCUS34024</name>
    <name evidence="3" type="ORF">PGLA2088_LOCUS37237</name>
</gene>
<evidence type="ECO:0000313" key="5">
    <source>
        <dbReference type="Proteomes" id="UP000654075"/>
    </source>
</evidence>
<dbReference type="EMBL" id="CAJNNV010025848">
    <property type="protein sequence ID" value="CAE8616328.1"/>
    <property type="molecule type" value="Genomic_DNA"/>
</dbReference>